<evidence type="ECO:0008006" key="4">
    <source>
        <dbReference type="Google" id="ProtNLM"/>
    </source>
</evidence>
<dbReference type="Proteomes" id="UP001484239">
    <property type="component" value="Unassembled WGS sequence"/>
</dbReference>
<sequence>MRTRLCALALTLVLPACESGTRTADDEPATVTFSDSAGIAIVTNTGPRWGADEGWRVPDTPLLSVGDAESSSNEAFDQIGHVAQLDDGRIVVLDQRARVMSYFDADGGFLRTFGSAGEGPGEFNGFELLGLRADTIWIADERQRRVTAVTGSGDLGEVVTVAVDNMRNGVVGLLPDGSWIVATDLLFSGPPPEMNGLMRFEAAYLMGDLQGAPVDTILRAPGNEAIVRSTSATVEIMGPLLHREVSHAIWNGQLAQSSQETAEISVYDPDGTLRRLIRLPDEDLLIDDQAYAELAEVRIAAVPEPARPGMRMVFEEMPRPDRRAPFTTFLTDSEGHLWVRDFSYAPESHDWQVLDPDGALLGIVTVPDGFRPTQILDDRMAGVYTDEFDVQYARLYKLERF</sequence>
<evidence type="ECO:0000313" key="2">
    <source>
        <dbReference type="EMBL" id="MEK9500235.1"/>
    </source>
</evidence>
<comment type="caution">
    <text evidence="2">The sequence shown here is derived from an EMBL/GenBank/DDBJ whole genome shotgun (WGS) entry which is preliminary data.</text>
</comment>
<proteinExistence type="predicted"/>
<accession>A0ABU9E672</accession>
<dbReference type="EMBL" id="JBBHLI010000002">
    <property type="protein sequence ID" value="MEK9500235.1"/>
    <property type="molecule type" value="Genomic_DNA"/>
</dbReference>
<name>A0ABU9E672_9BACT</name>
<evidence type="ECO:0000256" key="1">
    <source>
        <dbReference type="SAM" id="SignalP"/>
    </source>
</evidence>
<evidence type="ECO:0000313" key="3">
    <source>
        <dbReference type="Proteomes" id="UP001484239"/>
    </source>
</evidence>
<keyword evidence="1" id="KW-0732">Signal</keyword>
<organism evidence="2 3">
    <name type="scientific">Gaopeijia maritima</name>
    <dbReference type="NCBI Taxonomy" id="3119007"/>
    <lineage>
        <taxon>Bacteria</taxon>
        <taxon>Pseudomonadati</taxon>
        <taxon>Gemmatimonadota</taxon>
        <taxon>Longimicrobiia</taxon>
        <taxon>Gaopeijiales</taxon>
        <taxon>Gaopeijiaceae</taxon>
        <taxon>Gaopeijia</taxon>
    </lineage>
</organism>
<dbReference type="SUPFAM" id="SSF63829">
    <property type="entry name" value="Calcium-dependent phosphotriesterase"/>
    <property type="match status" value="1"/>
</dbReference>
<dbReference type="InterPro" id="IPR011042">
    <property type="entry name" value="6-blade_b-propeller_TolB-like"/>
</dbReference>
<dbReference type="Gene3D" id="2.120.10.30">
    <property type="entry name" value="TolB, C-terminal domain"/>
    <property type="match status" value="1"/>
</dbReference>
<gene>
    <name evidence="2" type="ORF">WI372_04540</name>
</gene>
<protein>
    <recommendedName>
        <fullName evidence="4">6-bladed beta-propeller</fullName>
    </recommendedName>
</protein>
<keyword evidence="3" id="KW-1185">Reference proteome</keyword>
<dbReference type="RefSeq" id="WP_405284983.1">
    <property type="nucleotide sequence ID" value="NZ_CP144380.1"/>
</dbReference>
<reference evidence="2 3" key="1">
    <citation type="submission" date="2024-02" db="EMBL/GenBank/DDBJ databases">
        <title>A novel Gemmatimonadota bacterium.</title>
        <authorList>
            <person name="Du Z.-J."/>
            <person name="Ye Y.-Q."/>
        </authorList>
    </citation>
    <scope>NUCLEOTIDE SEQUENCE [LARGE SCALE GENOMIC DNA]</scope>
    <source>
        <strain evidence="2 3">DH-20</strain>
    </source>
</reference>
<feature type="chain" id="PRO_5047142476" description="6-bladed beta-propeller" evidence="1">
    <location>
        <begin position="25"/>
        <end position="401"/>
    </location>
</feature>
<feature type="signal peptide" evidence="1">
    <location>
        <begin position="1"/>
        <end position="24"/>
    </location>
</feature>